<dbReference type="SUPFAM" id="SSF142877">
    <property type="entry name" value="EndoU-like"/>
    <property type="match status" value="1"/>
</dbReference>
<dbReference type="EMBL" id="FMSV02000546">
    <property type="protein sequence ID" value="SEH08204.1"/>
    <property type="molecule type" value="Genomic_DNA"/>
</dbReference>
<keyword evidence="1" id="KW-0378">Hydrolase</keyword>
<dbReference type="InterPro" id="IPR029501">
    <property type="entry name" value="EndoU_bac"/>
</dbReference>
<organism evidence="3 4">
    <name type="scientific">Candidatus Venteria ishoeyi</name>
    <dbReference type="NCBI Taxonomy" id="1899563"/>
    <lineage>
        <taxon>Bacteria</taxon>
        <taxon>Pseudomonadati</taxon>
        <taxon>Pseudomonadota</taxon>
        <taxon>Gammaproteobacteria</taxon>
        <taxon>Thiotrichales</taxon>
        <taxon>Thiotrichaceae</taxon>
        <taxon>Venteria</taxon>
    </lineage>
</organism>
<keyword evidence="4" id="KW-1185">Reference proteome</keyword>
<protein>
    <recommendedName>
        <fullName evidence="2">Bacterial EndoU nuclease domain-containing protein</fullName>
    </recommendedName>
</protein>
<name>A0A1H6FGS1_9GAMM</name>
<feature type="domain" description="Bacterial EndoU nuclease" evidence="2">
    <location>
        <begin position="215"/>
        <end position="347"/>
    </location>
</feature>
<dbReference type="Pfam" id="PF14436">
    <property type="entry name" value="EndoU_bacteria"/>
    <property type="match status" value="1"/>
</dbReference>
<accession>A0A1H6FGS1</accession>
<sequence>MLQIKTQKLLTHILYLALLLMFPIENQAQVNFEQPARFKLLHSCPAFNSIRKQSGAVNLKVGQTYAAYAENKASGATHVYIDVKGKRKWLSLDCGEYLKQKPILSQRPNTRIPAGTDCLPFFDNKDNFIKTGVGGRVDMTPPAPKIEAFGKALNQVCGTAGKKTSRAEFKRLLQAHPQVLTELMVYTGGKVFAGRQAHQDSKTYLDDLTEAWYTVHAFDHIFCGEPKSGKAIGGLHYHGRYQQLQASGEACRLPNFKRNEVIPGSVYTMGVRMKRADGGWAQFPIKGYGLTLSARDILKLVTRAFVDNPTNSRNSTACMLAIKDGDINYKTVFVRRATGIRTFFPDATPDFRRNSACKTPLILE</sequence>
<dbReference type="GO" id="GO:0004519">
    <property type="term" value="F:endonuclease activity"/>
    <property type="evidence" value="ECO:0007669"/>
    <property type="project" value="InterPro"/>
</dbReference>
<reference evidence="3 4" key="1">
    <citation type="submission" date="2016-10" db="EMBL/GenBank/DDBJ databases">
        <authorList>
            <person name="de Groot N.N."/>
        </authorList>
    </citation>
    <scope>NUCLEOTIDE SEQUENCE [LARGE SCALE GENOMIC DNA]</scope>
    <source>
        <strain evidence="3">MBHS1</strain>
    </source>
</reference>
<dbReference type="RefSeq" id="WP_177428617.1">
    <property type="nucleotide sequence ID" value="NZ_FMSV02000546.1"/>
</dbReference>
<evidence type="ECO:0000313" key="4">
    <source>
        <dbReference type="Proteomes" id="UP000236724"/>
    </source>
</evidence>
<evidence type="ECO:0000259" key="2">
    <source>
        <dbReference type="Pfam" id="PF14436"/>
    </source>
</evidence>
<dbReference type="InterPro" id="IPR037227">
    <property type="entry name" value="EndoU-like"/>
</dbReference>
<proteinExistence type="predicted"/>
<dbReference type="GO" id="GO:0004540">
    <property type="term" value="F:RNA nuclease activity"/>
    <property type="evidence" value="ECO:0007669"/>
    <property type="project" value="UniProtKB-ARBA"/>
</dbReference>
<evidence type="ECO:0000313" key="3">
    <source>
        <dbReference type="EMBL" id="SEH08204.1"/>
    </source>
</evidence>
<dbReference type="AlphaFoldDB" id="A0A1H6FGS1"/>
<gene>
    <name evidence="3" type="ORF">MBHS_04094</name>
</gene>
<evidence type="ECO:0000256" key="1">
    <source>
        <dbReference type="ARBA" id="ARBA00022801"/>
    </source>
</evidence>
<dbReference type="GO" id="GO:0016787">
    <property type="term" value="F:hydrolase activity"/>
    <property type="evidence" value="ECO:0007669"/>
    <property type="project" value="UniProtKB-KW"/>
</dbReference>
<dbReference type="Proteomes" id="UP000236724">
    <property type="component" value="Unassembled WGS sequence"/>
</dbReference>